<dbReference type="GO" id="GO:0006281">
    <property type="term" value="P:DNA repair"/>
    <property type="evidence" value="ECO:0007669"/>
    <property type="project" value="InterPro"/>
</dbReference>
<dbReference type="EMBL" id="FOCG01000001">
    <property type="protein sequence ID" value="SEM58803.1"/>
    <property type="molecule type" value="Genomic_DNA"/>
</dbReference>
<dbReference type="AlphaFoldDB" id="A0A1H7ZKM6"/>
<name>A0A1H7ZKM6_9FIRM</name>
<feature type="compositionally biased region" description="Low complexity" evidence="1">
    <location>
        <begin position="47"/>
        <end position="57"/>
    </location>
</feature>
<dbReference type="GO" id="GO:0015628">
    <property type="term" value="P:protein secretion by the type II secretion system"/>
    <property type="evidence" value="ECO:0007669"/>
    <property type="project" value="TreeGrafter"/>
</dbReference>
<feature type="domain" description="Helix-hairpin-helix DNA-binding motif class 1" evidence="3">
    <location>
        <begin position="77"/>
        <end position="96"/>
    </location>
</feature>
<dbReference type="Proteomes" id="UP000199158">
    <property type="component" value="Unassembled WGS sequence"/>
</dbReference>
<dbReference type="PANTHER" id="PTHR21180">
    <property type="entry name" value="ENDONUCLEASE/EXONUCLEASE/PHOSPHATASE FAMILY DOMAIN-CONTAINING PROTEIN 1"/>
    <property type="match status" value="1"/>
</dbReference>
<dbReference type="GO" id="GO:0015627">
    <property type="term" value="C:type II protein secretion system complex"/>
    <property type="evidence" value="ECO:0007669"/>
    <property type="project" value="TreeGrafter"/>
</dbReference>
<evidence type="ECO:0000313" key="4">
    <source>
        <dbReference type="EMBL" id="SEM58803.1"/>
    </source>
</evidence>
<protein>
    <submittedName>
        <fullName evidence="4">ComEA protein</fullName>
    </submittedName>
</protein>
<feature type="region of interest" description="Disordered" evidence="1">
    <location>
        <begin position="46"/>
        <end position="65"/>
    </location>
</feature>
<keyword evidence="2" id="KW-1133">Transmembrane helix</keyword>
<dbReference type="Pfam" id="PF12836">
    <property type="entry name" value="HHH_3"/>
    <property type="match status" value="1"/>
</dbReference>
<keyword evidence="5" id="KW-1185">Reference proteome</keyword>
<dbReference type="Gene3D" id="1.10.150.320">
    <property type="entry name" value="Photosystem II 12 kDa extrinsic protein"/>
    <property type="match status" value="1"/>
</dbReference>
<gene>
    <name evidence="4" type="ORF">SAMN05216180_0730</name>
</gene>
<dbReference type="NCBIfam" id="TIGR00426">
    <property type="entry name" value="competence protein ComEA helix-hairpin-helix repeat region"/>
    <property type="match status" value="1"/>
</dbReference>
<reference evidence="4 5" key="1">
    <citation type="submission" date="2016-10" db="EMBL/GenBank/DDBJ databases">
        <authorList>
            <person name="de Groot N.N."/>
        </authorList>
    </citation>
    <scope>NUCLEOTIDE SEQUENCE [LARGE SCALE GENOMIC DNA]</scope>
    <source>
        <strain evidence="4 5">CGMCC 1.5070</strain>
    </source>
</reference>
<evidence type="ECO:0000256" key="2">
    <source>
        <dbReference type="SAM" id="Phobius"/>
    </source>
</evidence>
<evidence type="ECO:0000259" key="3">
    <source>
        <dbReference type="SMART" id="SM00278"/>
    </source>
</evidence>
<dbReference type="GO" id="GO:0003677">
    <property type="term" value="F:DNA binding"/>
    <property type="evidence" value="ECO:0007669"/>
    <property type="project" value="InterPro"/>
</dbReference>
<dbReference type="STRING" id="474960.SAMN05216180_0730"/>
<keyword evidence="2" id="KW-0472">Membrane</keyword>
<evidence type="ECO:0000256" key="1">
    <source>
        <dbReference type="SAM" id="MobiDB-lite"/>
    </source>
</evidence>
<sequence>MKEDFFSVNFLIAVALVLSIGLVVYNAFLMPEYAPVAVSYMPEETTSSSLSSASDNSGKGLKKDPDAKVSLNIATSEELQTISGIGPVMAKKILQYRDKVGVINSLDELMNIDGIGEATYDKIAPHFVLD</sequence>
<dbReference type="SUPFAM" id="SSF47781">
    <property type="entry name" value="RuvA domain 2-like"/>
    <property type="match status" value="1"/>
</dbReference>
<evidence type="ECO:0000313" key="5">
    <source>
        <dbReference type="Proteomes" id="UP000199158"/>
    </source>
</evidence>
<accession>A0A1H7ZKM6</accession>
<organism evidence="4 5">
    <name type="scientific">Hydrogenoanaerobacterium saccharovorans</name>
    <dbReference type="NCBI Taxonomy" id="474960"/>
    <lineage>
        <taxon>Bacteria</taxon>
        <taxon>Bacillati</taxon>
        <taxon>Bacillota</taxon>
        <taxon>Clostridia</taxon>
        <taxon>Eubacteriales</taxon>
        <taxon>Oscillospiraceae</taxon>
        <taxon>Hydrogenoanaerobacterium</taxon>
    </lineage>
</organism>
<dbReference type="InterPro" id="IPR004509">
    <property type="entry name" value="Competence_ComEA_HhH"/>
</dbReference>
<dbReference type="InterPro" id="IPR051675">
    <property type="entry name" value="Endo/Exo/Phosphatase_dom_1"/>
</dbReference>
<feature type="domain" description="Helix-hairpin-helix DNA-binding motif class 1" evidence="3">
    <location>
        <begin position="107"/>
        <end position="126"/>
    </location>
</feature>
<dbReference type="InterPro" id="IPR010994">
    <property type="entry name" value="RuvA_2-like"/>
</dbReference>
<proteinExistence type="predicted"/>
<dbReference type="PANTHER" id="PTHR21180:SF32">
    <property type="entry name" value="ENDONUCLEASE_EXONUCLEASE_PHOSPHATASE FAMILY DOMAIN-CONTAINING PROTEIN 1"/>
    <property type="match status" value="1"/>
</dbReference>
<dbReference type="RefSeq" id="WP_092751727.1">
    <property type="nucleotide sequence ID" value="NZ_FOCG01000001.1"/>
</dbReference>
<feature type="transmembrane region" description="Helical" evidence="2">
    <location>
        <begin position="6"/>
        <end position="28"/>
    </location>
</feature>
<keyword evidence="2" id="KW-0812">Transmembrane</keyword>
<dbReference type="OrthoDB" id="981124at2"/>
<dbReference type="InterPro" id="IPR003583">
    <property type="entry name" value="Hlx-hairpin-Hlx_DNA-bd_motif"/>
</dbReference>
<dbReference type="SMART" id="SM00278">
    <property type="entry name" value="HhH1"/>
    <property type="match status" value="2"/>
</dbReference>